<organism evidence="1 2">
    <name type="scientific">Pseudomonas palleroniana</name>
    <dbReference type="NCBI Taxonomy" id="191390"/>
    <lineage>
        <taxon>Bacteria</taxon>
        <taxon>Pseudomonadati</taxon>
        <taxon>Pseudomonadota</taxon>
        <taxon>Gammaproteobacteria</taxon>
        <taxon>Pseudomonadales</taxon>
        <taxon>Pseudomonadaceae</taxon>
        <taxon>Pseudomonas</taxon>
    </lineage>
</organism>
<protein>
    <recommendedName>
        <fullName evidence="3">Histidine kinase</fullName>
    </recommendedName>
</protein>
<gene>
    <name evidence="1" type="ORF">CYL20_11635</name>
</gene>
<evidence type="ECO:0000313" key="1">
    <source>
        <dbReference type="EMBL" id="AVE05164.1"/>
    </source>
</evidence>
<name>A0A2L1J9I8_9PSED</name>
<dbReference type="RefSeq" id="WP_104994533.1">
    <property type="nucleotide sequence ID" value="NZ_CP025494.1"/>
</dbReference>
<dbReference type="EMBL" id="CP025494">
    <property type="protein sequence ID" value="AVE05164.1"/>
    <property type="molecule type" value="Genomic_DNA"/>
</dbReference>
<reference evidence="1 2" key="1">
    <citation type="submission" date="2017-12" db="EMBL/GenBank/DDBJ databases">
        <title>Genome sequence of Pseudomonas palleroniana MAB3.</title>
        <authorList>
            <person name="Nascimento F.X."/>
        </authorList>
    </citation>
    <scope>NUCLEOTIDE SEQUENCE [LARGE SCALE GENOMIC DNA]</scope>
    <source>
        <strain evidence="1 2">MAB3</strain>
    </source>
</reference>
<dbReference type="Proteomes" id="UP000237830">
    <property type="component" value="Chromosome"/>
</dbReference>
<sequence>MSRNNIQQLQGTEAWYSLLQDRAALLANPGAHHSVLITEARKLYSGNTIDRDELSDMLEQADGALSYAVEALLDGHESD</sequence>
<evidence type="ECO:0008006" key="3">
    <source>
        <dbReference type="Google" id="ProtNLM"/>
    </source>
</evidence>
<proteinExistence type="predicted"/>
<evidence type="ECO:0000313" key="2">
    <source>
        <dbReference type="Proteomes" id="UP000237830"/>
    </source>
</evidence>
<dbReference type="AlphaFoldDB" id="A0A2L1J9I8"/>
<accession>A0A2L1J9I8</accession>